<keyword evidence="6" id="KW-0175">Coiled coil</keyword>
<dbReference type="Gene3D" id="3.20.20.80">
    <property type="entry name" value="Glycosidases"/>
    <property type="match status" value="1"/>
</dbReference>
<feature type="region of interest" description="Disordered" evidence="7">
    <location>
        <begin position="1"/>
        <end position="167"/>
    </location>
</feature>
<accession>A0A1G5D4F6</accession>
<feature type="compositionally biased region" description="Basic and acidic residues" evidence="7">
    <location>
        <begin position="122"/>
        <end position="154"/>
    </location>
</feature>
<dbReference type="GO" id="GO:0016998">
    <property type="term" value="P:cell wall macromolecule catabolic process"/>
    <property type="evidence" value="ECO:0007669"/>
    <property type="project" value="InterPro"/>
</dbReference>
<evidence type="ECO:0000256" key="3">
    <source>
        <dbReference type="ARBA" id="ARBA00022801"/>
    </source>
</evidence>
<keyword evidence="3 9" id="KW-0378">Hydrolase</keyword>
<dbReference type="GO" id="GO:0016052">
    <property type="term" value="P:carbohydrate catabolic process"/>
    <property type="evidence" value="ECO:0007669"/>
    <property type="project" value="TreeGrafter"/>
</dbReference>
<gene>
    <name evidence="9" type="ORF">SAMN02910451_01391</name>
</gene>
<keyword evidence="2" id="KW-0677">Repeat</keyword>
<name>A0A1G5D4F6_9FIRM</name>
<dbReference type="SUPFAM" id="SSF51445">
    <property type="entry name" value="(Trans)glycosidases"/>
    <property type="match status" value="1"/>
</dbReference>
<dbReference type="GO" id="GO:0009253">
    <property type="term" value="P:peptidoglycan catabolic process"/>
    <property type="evidence" value="ECO:0007669"/>
    <property type="project" value="InterPro"/>
</dbReference>
<dbReference type="AlphaFoldDB" id="A0A1G5D4F6"/>
<evidence type="ECO:0000256" key="5">
    <source>
        <dbReference type="PROSITE-ProRule" id="PRU00591"/>
    </source>
</evidence>
<evidence type="ECO:0000256" key="7">
    <source>
        <dbReference type="SAM" id="MobiDB-lite"/>
    </source>
</evidence>
<evidence type="ECO:0000256" key="8">
    <source>
        <dbReference type="SAM" id="Phobius"/>
    </source>
</evidence>
<reference evidence="10" key="1">
    <citation type="submission" date="2016-10" db="EMBL/GenBank/DDBJ databases">
        <authorList>
            <person name="Varghese N."/>
            <person name="Submissions S."/>
        </authorList>
    </citation>
    <scope>NUCLEOTIDE SEQUENCE [LARGE SCALE GENOMIC DNA]</scope>
    <source>
        <strain evidence="10">XBD2006</strain>
    </source>
</reference>
<feature type="compositionally biased region" description="Basic and acidic residues" evidence="7">
    <location>
        <begin position="587"/>
        <end position="600"/>
    </location>
</feature>
<evidence type="ECO:0000313" key="10">
    <source>
        <dbReference type="Proteomes" id="UP000183047"/>
    </source>
</evidence>
<dbReference type="Pfam" id="PF01183">
    <property type="entry name" value="Glyco_hydro_25"/>
    <property type="match status" value="1"/>
</dbReference>
<evidence type="ECO:0000256" key="6">
    <source>
        <dbReference type="SAM" id="Coils"/>
    </source>
</evidence>
<proteinExistence type="inferred from homology"/>
<keyword evidence="8" id="KW-1133">Transmembrane helix</keyword>
<dbReference type="Gene3D" id="2.10.270.10">
    <property type="entry name" value="Cholin Binding"/>
    <property type="match status" value="1"/>
</dbReference>
<feature type="compositionally biased region" description="Polar residues" evidence="7">
    <location>
        <begin position="226"/>
        <end position="236"/>
    </location>
</feature>
<feature type="compositionally biased region" description="Basic and acidic residues" evidence="7">
    <location>
        <begin position="560"/>
        <end position="580"/>
    </location>
</feature>
<feature type="region of interest" description="Disordered" evidence="7">
    <location>
        <begin position="517"/>
        <end position="615"/>
    </location>
</feature>
<dbReference type="Proteomes" id="UP000183047">
    <property type="component" value="Unassembled WGS sequence"/>
</dbReference>
<keyword evidence="8" id="KW-0472">Membrane</keyword>
<dbReference type="PANTHER" id="PTHR34135">
    <property type="entry name" value="LYSOZYME"/>
    <property type="match status" value="1"/>
</dbReference>
<evidence type="ECO:0000256" key="4">
    <source>
        <dbReference type="ARBA" id="ARBA00023295"/>
    </source>
</evidence>
<dbReference type="PROSITE" id="PS51170">
    <property type="entry name" value="CW"/>
    <property type="match status" value="1"/>
</dbReference>
<comment type="similarity">
    <text evidence="1">Belongs to the glycosyl hydrolase 25 family.</text>
</comment>
<evidence type="ECO:0000256" key="2">
    <source>
        <dbReference type="ARBA" id="ARBA00022737"/>
    </source>
</evidence>
<keyword evidence="10" id="KW-1185">Reference proteome</keyword>
<dbReference type="InterPro" id="IPR018337">
    <property type="entry name" value="Cell_wall/Cho-bd_repeat"/>
</dbReference>
<organism evidence="9 10">
    <name type="scientific">Butyrivibrio hungatei</name>
    <dbReference type="NCBI Taxonomy" id="185008"/>
    <lineage>
        <taxon>Bacteria</taxon>
        <taxon>Bacillati</taxon>
        <taxon>Bacillota</taxon>
        <taxon>Clostridia</taxon>
        <taxon>Lachnospirales</taxon>
        <taxon>Lachnospiraceae</taxon>
        <taxon>Butyrivibrio</taxon>
    </lineage>
</organism>
<feature type="compositionally biased region" description="Basic and acidic residues" evidence="7">
    <location>
        <begin position="527"/>
        <end position="545"/>
    </location>
</feature>
<feature type="coiled-coil region" evidence="6">
    <location>
        <begin position="298"/>
        <end position="333"/>
    </location>
</feature>
<dbReference type="InterPro" id="IPR018077">
    <property type="entry name" value="Glyco_hydro_fam25_subgr"/>
</dbReference>
<sequence>MKKMTKRGLFLGRKTSDDRKKRDNREYREEYDREYEVFEDNRSYRADRDYEDYDYDRDYDGYEYDRDYEDYEYDRDHKYSDRDYADDRAYSDGGYDYDRKYEKEDYDRDYADDDRDYENGDDYGRGYADDDRYYSENSHNYDDEPRGYERMIDEKYDDSDYDRDYADDDRDYAEYDKEFQSADLAGAFNGDNEYDTRYRDGDYEYDGGYDDRYDNDEYGRGRKTSQKGGNRSKSAIRTSSAVEKTAAIVAVVILAGALVTGVFYTKTLGRNHEISAFADVGSTMSDVQIVGESGLVAVADAEKAKQMTAGIIEEAKEEKVEEVVEEKKEEEEVTGGKVTFSVSSIKSDIKIKFIGKNKKLVAKVPFKVSVETPDGSKVDYEDDDKDGIIYKKDMKPGIYKITPCALPAEFSQYSLDTSTKTVTVKDKVEMKAVDVSNEVKKESQVNVAKEDTAVKNVVESTLKDTVEYVESEKIPADGSASDANGTYKEIDKNSIPNPMSSSSIIDFTNFRTVALFTTDSSTLPDDSADKKKDGDSNEENKDGNKDAASTGVNGESDQNSSKDEEAAKLAKEKEEKEKQEAAAAEASRLKKEKEEKEKQEAAAAEASRLAKEAADKKAKEDAAAAAEASRLKQEADKKALLEKNGKVPVKETSMTLTEGDKKTIETKVSGLAIQITSDNAGCVSCSGNTITAVAKGTAKLTVNAENYQTEYITVTVNAKKAGDLPINSKKITLVQDEKINIGINANDYPGLSGKAKDSSVAGVSGTEIQGKKAGKTTVTYTATGYNAFDIEVTVVDKKALLKLADGTQVYVKSSEGGFREATYADYYNKEKFFLKDKGEGNFKYKGWQTINGKTYYYNKNCEYVTGKQVIQGVEYVFGSDGVLTTSAGARGIDVSKWNGSIDWKAVRNEGIEFVIIRCGYRGSSQGALIEDPTFRTNIKGAQAAGLKVGVYFFTQAVNEAEAVEEASMVIELCKGYGLSFPVYLDVEGSNGRGDTISAEQRTANIRAFCGTIQNAGYKAGVYANKTWFTSKINTNKLTNYKIWLAQYAASPTYNATRYDMWQHTSKGKVSGISGNVDLNILYR</sequence>
<feature type="repeat" description="Cell wall-binding" evidence="5">
    <location>
        <begin position="844"/>
        <end position="863"/>
    </location>
</feature>
<dbReference type="GO" id="GO:0003796">
    <property type="term" value="F:lysozyme activity"/>
    <property type="evidence" value="ECO:0007669"/>
    <property type="project" value="InterPro"/>
</dbReference>
<feature type="compositionally biased region" description="Low complexity" evidence="7">
    <location>
        <begin position="493"/>
        <end position="503"/>
    </location>
</feature>
<evidence type="ECO:0000256" key="1">
    <source>
        <dbReference type="ARBA" id="ARBA00010646"/>
    </source>
</evidence>
<feature type="region of interest" description="Disordered" evidence="7">
    <location>
        <begin position="473"/>
        <end position="503"/>
    </location>
</feature>
<dbReference type="EMBL" id="FMUR01000007">
    <property type="protein sequence ID" value="SCY09532.1"/>
    <property type="molecule type" value="Genomic_DNA"/>
</dbReference>
<feature type="compositionally biased region" description="Acidic residues" evidence="7">
    <location>
        <begin position="155"/>
        <end position="167"/>
    </location>
</feature>
<keyword evidence="4" id="KW-0326">Glycosidase</keyword>
<dbReference type="CDD" id="cd06414">
    <property type="entry name" value="GH25_LytC-like"/>
    <property type="match status" value="1"/>
</dbReference>
<evidence type="ECO:0000313" key="9">
    <source>
        <dbReference type="EMBL" id="SCY09532.1"/>
    </source>
</evidence>
<dbReference type="RefSeq" id="WP_074462035.1">
    <property type="nucleotide sequence ID" value="NZ_FMUR01000007.1"/>
</dbReference>
<dbReference type="InterPro" id="IPR017853">
    <property type="entry name" value="GH"/>
</dbReference>
<feature type="compositionally biased region" description="Acidic residues" evidence="7">
    <location>
        <begin position="110"/>
        <end position="121"/>
    </location>
</feature>
<feature type="compositionally biased region" description="Basic and acidic residues" evidence="7">
    <location>
        <begin position="14"/>
        <end position="48"/>
    </location>
</feature>
<feature type="compositionally biased region" description="Polar residues" evidence="7">
    <location>
        <begin position="550"/>
        <end position="559"/>
    </location>
</feature>
<feature type="region of interest" description="Disordered" evidence="7">
    <location>
        <begin position="190"/>
        <end position="236"/>
    </location>
</feature>
<dbReference type="SUPFAM" id="SSF69360">
    <property type="entry name" value="Cell wall binding repeat"/>
    <property type="match status" value="1"/>
</dbReference>
<dbReference type="OrthoDB" id="2081414at2"/>
<feature type="compositionally biased region" description="Basic and acidic residues" evidence="7">
    <location>
        <begin position="209"/>
        <end position="220"/>
    </location>
</feature>
<dbReference type="SMART" id="SM00641">
    <property type="entry name" value="Glyco_25"/>
    <property type="match status" value="1"/>
</dbReference>
<dbReference type="PROSITE" id="PS51904">
    <property type="entry name" value="GLYCOSYL_HYDROL_F25_2"/>
    <property type="match status" value="1"/>
</dbReference>
<dbReference type="PANTHER" id="PTHR34135:SF2">
    <property type="entry name" value="LYSOZYME"/>
    <property type="match status" value="1"/>
</dbReference>
<protein>
    <submittedName>
        <fullName evidence="9">Glycosyl hydrolases family 25</fullName>
    </submittedName>
</protein>
<feature type="compositionally biased region" description="Basic and acidic residues" evidence="7">
    <location>
        <begin position="74"/>
        <end position="109"/>
    </location>
</feature>
<dbReference type="InterPro" id="IPR002053">
    <property type="entry name" value="Glyco_hydro_25"/>
</dbReference>
<feature type="compositionally biased region" description="Basic and acidic residues" evidence="7">
    <location>
        <begin position="56"/>
        <end position="65"/>
    </location>
</feature>
<feature type="transmembrane region" description="Helical" evidence="8">
    <location>
        <begin position="246"/>
        <end position="264"/>
    </location>
</feature>
<keyword evidence="8" id="KW-0812">Transmembrane</keyword>
<dbReference type="Pfam" id="PF19127">
    <property type="entry name" value="Choline_bind_3"/>
    <property type="match status" value="1"/>
</dbReference>